<comment type="caution">
    <text evidence="3">The sequence shown here is derived from an EMBL/GenBank/DDBJ whole genome shotgun (WGS) entry which is preliminary data.</text>
</comment>
<evidence type="ECO:0000256" key="2">
    <source>
        <dbReference type="SAM" id="SignalP"/>
    </source>
</evidence>
<keyword evidence="1" id="KW-0472">Membrane</keyword>
<proteinExistence type="predicted"/>
<organism evidence="3 4">
    <name type="scientific">Molossus molossus</name>
    <name type="common">Pallas' mastiff bat</name>
    <name type="synonym">Vespertilio molossus</name>
    <dbReference type="NCBI Taxonomy" id="27622"/>
    <lineage>
        <taxon>Eukaryota</taxon>
        <taxon>Metazoa</taxon>
        <taxon>Chordata</taxon>
        <taxon>Craniata</taxon>
        <taxon>Vertebrata</taxon>
        <taxon>Euteleostomi</taxon>
        <taxon>Mammalia</taxon>
        <taxon>Eutheria</taxon>
        <taxon>Laurasiatheria</taxon>
        <taxon>Chiroptera</taxon>
        <taxon>Yangochiroptera</taxon>
        <taxon>Molossidae</taxon>
        <taxon>Molossus</taxon>
    </lineage>
</organism>
<reference evidence="3 4" key="1">
    <citation type="journal article" date="2020" name="Nature">
        <title>Six reference-quality genomes reveal evolution of bat adaptations.</title>
        <authorList>
            <person name="Jebb D."/>
            <person name="Huang Z."/>
            <person name="Pippel M."/>
            <person name="Hughes G.M."/>
            <person name="Lavrichenko K."/>
            <person name="Devanna P."/>
            <person name="Winkler S."/>
            <person name="Jermiin L.S."/>
            <person name="Skirmuntt E.C."/>
            <person name="Katzourakis A."/>
            <person name="Burkitt-Gray L."/>
            <person name="Ray D.A."/>
            <person name="Sullivan K.A.M."/>
            <person name="Roscito J.G."/>
            <person name="Kirilenko B.M."/>
            <person name="Davalos L.M."/>
            <person name="Corthals A.P."/>
            <person name="Power M.L."/>
            <person name="Jones G."/>
            <person name="Ransome R.D."/>
            <person name="Dechmann D.K.N."/>
            <person name="Locatelli A.G."/>
            <person name="Puechmaille S.J."/>
            <person name="Fedrigo O."/>
            <person name="Jarvis E.D."/>
            <person name="Hiller M."/>
            <person name="Vernes S.C."/>
            <person name="Myers E.W."/>
            <person name="Teeling E.C."/>
        </authorList>
    </citation>
    <scope>NUCLEOTIDE SEQUENCE [LARGE SCALE GENOMIC DNA]</scope>
    <source>
        <strain evidence="3">MMolMol1</strain>
        <tissue evidence="3">Muscle</tissue>
    </source>
</reference>
<dbReference type="InParanoid" id="A0A7J8E2K4"/>
<feature type="signal peptide" evidence="2">
    <location>
        <begin position="1"/>
        <end position="16"/>
    </location>
</feature>
<evidence type="ECO:0000313" key="3">
    <source>
        <dbReference type="EMBL" id="KAF6429644.1"/>
    </source>
</evidence>
<gene>
    <name evidence="3" type="ORF">HJG59_009006</name>
</gene>
<keyword evidence="2" id="KW-0732">Signal</keyword>
<feature type="transmembrane region" description="Helical" evidence="1">
    <location>
        <begin position="70"/>
        <end position="90"/>
    </location>
</feature>
<dbReference type="Proteomes" id="UP000550707">
    <property type="component" value="Unassembled WGS sequence"/>
</dbReference>
<feature type="chain" id="PRO_5029507334" evidence="2">
    <location>
        <begin position="17"/>
        <end position="167"/>
    </location>
</feature>
<evidence type="ECO:0000313" key="4">
    <source>
        <dbReference type="Proteomes" id="UP000550707"/>
    </source>
</evidence>
<evidence type="ECO:0000256" key="1">
    <source>
        <dbReference type="SAM" id="Phobius"/>
    </source>
</evidence>
<dbReference type="AlphaFoldDB" id="A0A7J8E2K4"/>
<keyword evidence="1" id="KW-0812">Transmembrane</keyword>
<keyword evidence="4" id="KW-1185">Reference proteome</keyword>
<protein>
    <submittedName>
        <fullName evidence="3">Uncharacterized protein</fullName>
    </submittedName>
</protein>
<dbReference type="EMBL" id="JACASF010000015">
    <property type="protein sequence ID" value="KAF6429644.1"/>
    <property type="molecule type" value="Genomic_DNA"/>
</dbReference>
<keyword evidence="1" id="KW-1133">Transmembrane helix</keyword>
<feature type="transmembrane region" description="Helical" evidence="1">
    <location>
        <begin position="111"/>
        <end position="134"/>
    </location>
</feature>
<sequence>MVNGIVFLVSLSVSSSLVYKNAVDFLTLILYPASLPNSFIKSSRFLMESLGFSTYSIMSSVNNDSFTSSFPIWIPFIFSSCLIAVAKTSSTMLNKSGKSGHTCLVPVLKRNAFSFCPLSMMLAVGLLFMAFIMSRYDPSIPRLLSILIRNGCWILLNAFSASIDMII</sequence>
<name>A0A7J8E2K4_MOLMO</name>
<accession>A0A7J8E2K4</accession>